<evidence type="ECO:0000313" key="2">
    <source>
        <dbReference type="Proteomes" id="UP000028713"/>
    </source>
</evidence>
<comment type="caution">
    <text evidence="1">The sequence shown here is derived from an EMBL/GenBank/DDBJ whole genome shotgun (WGS) entry which is preliminary data.</text>
</comment>
<name>A0A085ZA55_9FLAO</name>
<reference evidence="1 2" key="1">
    <citation type="submission" date="2014-07" db="EMBL/GenBank/DDBJ databases">
        <title>Genome of Chryseobacterium formosense LMG 24722.</title>
        <authorList>
            <person name="Pipes S.E."/>
            <person name="Stropko S.J."/>
            <person name="Newman J.D."/>
        </authorList>
    </citation>
    <scope>NUCLEOTIDE SEQUENCE [LARGE SCALE GENOMIC DNA]</scope>
    <source>
        <strain evidence="1 2">LMG 24722</strain>
    </source>
</reference>
<dbReference type="Proteomes" id="UP000028713">
    <property type="component" value="Unassembled WGS sequence"/>
</dbReference>
<dbReference type="STRING" id="236814.IX39_12105"/>
<organism evidence="1 2">
    <name type="scientific">Chryseobacterium formosense</name>
    <dbReference type="NCBI Taxonomy" id="236814"/>
    <lineage>
        <taxon>Bacteria</taxon>
        <taxon>Pseudomonadati</taxon>
        <taxon>Bacteroidota</taxon>
        <taxon>Flavobacteriia</taxon>
        <taxon>Flavobacteriales</taxon>
        <taxon>Weeksellaceae</taxon>
        <taxon>Chryseobacterium group</taxon>
        <taxon>Chryseobacterium</taxon>
    </lineage>
</organism>
<dbReference type="AlphaFoldDB" id="A0A085ZA55"/>
<proteinExistence type="predicted"/>
<accession>A0A085ZA55</accession>
<sequence>MKRLFYFFIILIYIQFHSQVGINTQTPNSTLEVVGKPDVSNHFDGIIAPKITGNQLANKNYSVLQKGAIVYVTQAATNLSGQVIHVVDEGYYFFNGMIWNQMYKEPRFYDALIILDENLALNSITEQTSWNDYLPFPTNPRQHTLSTKIYRLGTSGLGITGQINARRVGTIGYLDISINCSMPVNSNYAMLNLSKPLSDLGFMSDGSVGSINNILVSGSSNGNSFEVEQGIISLTNVDFHLLLWKNQIEKFSGTIKGMTTFPINYLNVVE</sequence>
<dbReference type="eggNOG" id="ENOG503341K">
    <property type="taxonomic scope" value="Bacteria"/>
</dbReference>
<dbReference type="EMBL" id="JPRP01000001">
    <property type="protein sequence ID" value="KFF01319.1"/>
    <property type="molecule type" value="Genomic_DNA"/>
</dbReference>
<evidence type="ECO:0000313" key="1">
    <source>
        <dbReference type="EMBL" id="KFF01319.1"/>
    </source>
</evidence>
<keyword evidence="2" id="KW-1185">Reference proteome</keyword>
<gene>
    <name evidence="1" type="ORF">IX39_12105</name>
</gene>
<protein>
    <submittedName>
        <fullName evidence="1">Uncharacterized protein</fullName>
    </submittedName>
</protein>